<evidence type="ECO:0000313" key="1">
    <source>
        <dbReference type="EMBL" id="KAI0045155.1"/>
    </source>
</evidence>
<name>A0ACB8RM87_9AGAM</name>
<sequence length="281" mass="30574">MRLHNLLCCSTDANFDPDVDSDVKKPATKTDKPEPYSASAAGALFQAYADPDEPATIGAEGFERLCTDANIPLDGAMPLLLAWQLDAKEMGKISKEDWVRGTDALHVSSLAMLALALSDLHALLILNEPSPAPSITTSTPAKKKKGSAEAPAKTSYNRTRYQRYAADPNKAFGELYAFCFVLAKPEGSRNIDMDTATALWGVVLNPRYPQITDVIAYITEAGTYKGVNKDLWSMMLEFCKGVKPDLSDYEADGAWPTLVDDFVSWKKAKDANGNPAEPMAE</sequence>
<dbReference type="EMBL" id="MU275960">
    <property type="protein sequence ID" value="KAI0045155.1"/>
    <property type="molecule type" value="Genomic_DNA"/>
</dbReference>
<reference evidence="1" key="1">
    <citation type="submission" date="2021-02" db="EMBL/GenBank/DDBJ databases">
        <authorList>
            <consortium name="DOE Joint Genome Institute"/>
            <person name="Ahrendt S."/>
            <person name="Looney B.P."/>
            <person name="Miyauchi S."/>
            <person name="Morin E."/>
            <person name="Drula E."/>
            <person name="Courty P.E."/>
            <person name="Chicoki N."/>
            <person name="Fauchery L."/>
            <person name="Kohler A."/>
            <person name="Kuo A."/>
            <person name="Labutti K."/>
            <person name="Pangilinan J."/>
            <person name="Lipzen A."/>
            <person name="Riley R."/>
            <person name="Andreopoulos W."/>
            <person name="He G."/>
            <person name="Johnson J."/>
            <person name="Barry K.W."/>
            <person name="Grigoriev I.V."/>
            <person name="Nagy L."/>
            <person name="Hibbett D."/>
            <person name="Henrissat B."/>
            <person name="Matheny P.B."/>
            <person name="Labbe J."/>
            <person name="Martin F."/>
        </authorList>
    </citation>
    <scope>NUCLEOTIDE SEQUENCE</scope>
    <source>
        <strain evidence="1">FP105234-sp</strain>
    </source>
</reference>
<gene>
    <name evidence="1" type="ORF">FA95DRAFT_1561443</name>
</gene>
<organism evidence="1 2">
    <name type="scientific">Auriscalpium vulgare</name>
    <dbReference type="NCBI Taxonomy" id="40419"/>
    <lineage>
        <taxon>Eukaryota</taxon>
        <taxon>Fungi</taxon>
        <taxon>Dikarya</taxon>
        <taxon>Basidiomycota</taxon>
        <taxon>Agaricomycotina</taxon>
        <taxon>Agaricomycetes</taxon>
        <taxon>Russulales</taxon>
        <taxon>Auriscalpiaceae</taxon>
        <taxon>Auriscalpium</taxon>
    </lineage>
</organism>
<protein>
    <submittedName>
        <fullName evidence="1">DUF298-domain-containing protein</fullName>
    </submittedName>
</protein>
<reference evidence="1" key="2">
    <citation type="journal article" date="2022" name="New Phytol.">
        <title>Evolutionary transition to the ectomycorrhizal habit in the genomes of a hyperdiverse lineage of mushroom-forming fungi.</title>
        <authorList>
            <person name="Looney B."/>
            <person name="Miyauchi S."/>
            <person name="Morin E."/>
            <person name="Drula E."/>
            <person name="Courty P.E."/>
            <person name="Kohler A."/>
            <person name="Kuo A."/>
            <person name="LaButti K."/>
            <person name="Pangilinan J."/>
            <person name="Lipzen A."/>
            <person name="Riley R."/>
            <person name="Andreopoulos W."/>
            <person name="He G."/>
            <person name="Johnson J."/>
            <person name="Nolan M."/>
            <person name="Tritt A."/>
            <person name="Barry K.W."/>
            <person name="Grigoriev I.V."/>
            <person name="Nagy L.G."/>
            <person name="Hibbett D."/>
            <person name="Henrissat B."/>
            <person name="Matheny P.B."/>
            <person name="Labbe J."/>
            <person name="Martin F.M."/>
        </authorList>
    </citation>
    <scope>NUCLEOTIDE SEQUENCE</scope>
    <source>
        <strain evidence="1">FP105234-sp</strain>
    </source>
</reference>
<accession>A0ACB8RM87</accession>
<proteinExistence type="predicted"/>
<comment type="caution">
    <text evidence="1">The sequence shown here is derived from an EMBL/GenBank/DDBJ whole genome shotgun (WGS) entry which is preliminary data.</text>
</comment>
<dbReference type="Proteomes" id="UP000814033">
    <property type="component" value="Unassembled WGS sequence"/>
</dbReference>
<keyword evidence="2" id="KW-1185">Reference proteome</keyword>
<evidence type="ECO:0000313" key="2">
    <source>
        <dbReference type="Proteomes" id="UP000814033"/>
    </source>
</evidence>